<gene>
    <name evidence="1" type="ORF">NCTC11179_03740</name>
</gene>
<dbReference type="InterPro" id="IPR015943">
    <property type="entry name" value="WD40/YVTN_repeat-like_dom_sf"/>
</dbReference>
<dbReference type="AlphaFoldDB" id="A0A378U4Y1"/>
<reference evidence="1 2" key="1">
    <citation type="submission" date="2018-06" db="EMBL/GenBank/DDBJ databases">
        <authorList>
            <consortium name="Pathogen Informatics"/>
            <person name="Doyle S."/>
        </authorList>
    </citation>
    <scope>NUCLEOTIDE SEQUENCE [LARGE SCALE GENOMIC DNA]</scope>
    <source>
        <strain evidence="1 2">NCTC11179</strain>
    </source>
</reference>
<evidence type="ECO:0000313" key="1">
    <source>
        <dbReference type="EMBL" id="STZ70207.1"/>
    </source>
</evidence>
<accession>A0A378U4Y1</accession>
<keyword evidence="2" id="KW-1185">Reference proteome</keyword>
<organism evidence="1 2">
    <name type="scientific">Myroides odoratus</name>
    <name type="common">Flavobacterium odoratum</name>
    <dbReference type="NCBI Taxonomy" id="256"/>
    <lineage>
        <taxon>Bacteria</taxon>
        <taxon>Pseudomonadati</taxon>
        <taxon>Bacteroidota</taxon>
        <taxon>Flavobacteriia</taxon>
        <taxon>Flavobacteriales</taxon>
        <taxon>Flavobacteriaceae</taxon>
        <taxon>Myroides</taxon>
    </lineage>
</organism>
<dbReference type="SUPFAM" id="SSF101898">
    <property type="entry name" value="NHL repeat"/>
    <property type="match status" value="1"/>
</dbReference>
<evidence type="ECO:0000313" key="2">
    <source>
        <dbReference type="Proteomes" id="UP000255024"/>
    </source>
</evidence>
<dbReference type="RefSeq" id="WP_115092746.1">
    <property type="nucleotide sequence ID" value="NZ_CP068107.1"/>
</dbReference>
<dbReference type="EMBL" id="UGQL01000002">
    <property type="protein sequence ID" value="STZ70207.1"/>
    <property type="molecule type" value="Genomic_DNA"/>
</dbReference>
<sequence>MKSEENNTTALQQEWFTKGERYAKAINEMVAFGKEHGWENWKGEEPEDKRDHLSPAVVELLKQANMEGSVDTFRTSFPPAYPPLIPFLEEKSQYIGDMVVIDTDTVAFLAGTSYEPRTAYLVTGTTVNLLDDTIKGLGKSMRNNVFAIAYADKIITHQGWNGPVIATVELGELATVGISKLIPFNDGKRILFVSSEGVYLIEEQNKQLIHPVLTEEEKQEAAAEGYDFYIDMENAALSQDNTYIVVGDQDRDHRILHVDGKEVGSVGPQSSYPHFCLFSKDDQQLITNSCHFYNGVTIGVDATKLEGMEVEAYEESDDFIYMDEGMRVYQGVAMQDYYVLGDAYGYIRLINKAGEDVGQFFVGGTISGIAVSDDEKVLWVGTYSGALHKLEVGKDIRDTHTIGTSQLYEQFRLLIWKEEPQVWRW</sequence>
<dbReference type="Proteomes" id="UP000255024">
    <property type="component" value="Unassembled WGS sequence"/>
</dbReference>
<protein>
    <submittedName>
        <fullName evidence="1">Uncharacterized protein</fullName>
    </submittedName>
</protein>
<name>A0A378U4Y1_MYROD</name>
<dbReference type="Gene3D" id="2.130.10.10">
    <property type="entry name" value="YVTN repeat-like/Quinoprotein amine dehydrogenase"/>
    <property type="match status" value="1"/>
</dbReference>
<proteinExistence type="predicted"/>